<name>A0A814VWJ9_ADIRI</name>
<dbReference type="AlphaFoldDB" id="A0A814VWJ9"/>
<proteinExistence type="predicted"/>
<sequence>MCGHSEKLAIAFNFIQQPPPSIIQISKNLRICGDCHAATKLITKLRRCEIIIRDANRIHHFSNGECSCQDHF</sequence>
<dbReference type="GO" id="GO:0008270">
    <property type="term" value="F:zinc ion binding"/>
    <property type="evidence" value="ECO:0007669"/>
    <property type="project" value="InterPro"/>
</dbReference>
<organism evidence="2 3">
    <name type="scientific">Adineta ricciae</name>
    <name type="common">Rotifer</name>
    <dbReference type="NCBI Taxonomy" id="249248"/>
    <lineage>
        <taxon>Eukaryota</taxon>
        <taxon>Metazoa</taxon>
        <taxon>Spiralia</taxon>
        <taxon>Gnathifera</taxon>
        <taxon>Rotifera</taxon>
        <taxon>Eurotatoria</taxon>
        <taxon>Bdelloidea</taxon>
        <taxon>Adinetida</taxon>
        <taxon>Adinetidae</taxon>
        <taxon>Adineta</taxon>
    </lineage>
</organism>
<gene>
    <name evidence="2" type="ORF">XAT740_LOCUS23262</name>
</gene>
<feature type="domain" description="DYW" evidence="1">
    <location>
        <begin position="1"/>
        <end position="71"/>
    </location>
</feature>
<evidence type="ECO:0000313" key="2">
    <source>
        <dbReference type="EMBL" id="CAF1193595.1"/>
    </source>
</evidence>
<evidence type="ECO:0000259" key="1">
    <source>
        <dbReference type="Pfam" id="PF14432"/>
    </source>
</evidence>
<evidence type="ECO:0000313" key="3">
    <source>
        <dbReference type="Proteomes" id="UP000663828"/>
    </source>
</evidence>
<dbReference type="Pfam" id="PF14432">
    <property type="entry name" value="DYW_deaminase"/>
    <property type="match status" value="1"/>
</dbReference>
<dbReference type="EMBL" id="CAJNOR010001750">
    <property type="protein sequence ID" value="CAF1193595.1"/>
    <property type="molecule type" value="Genomic_DNA"/>
</dbReference>
<comment type="caution">
    <text evidence="2">The sequence shown here is derived from an EMBL/GenBank/DDBJ whole genome shotgun (WGS) entry which is preliminary data.</text>
</comment>
<protein>
    <recommendedName>
        <fullName evidence="1">DYW domain-containing protein</fullName>
    </recommendedName>
</protein>
<keyword evidence="3" id="KW-1185">Reference proteome</keyword>
<accession>A0A814VWJ9</accession>
<dbReference type="InterPro" id="IPR032867">
    <property type="entry name" value="DYW_dom"/>
</dbReference>
<dbReference type="Proteomes" id="UP000663828">
    <property type="component" value="Unassembled WGS sequence"/>
</dbReference>
<reference evidence="2" key="1">
    <citation type="submission" date="2021-02" db="EMBL/GenBank/DDBJ databases">
        <authorList>
            <person name="Nowell W R."/>
        </authorList>
    </citation>
    <scope>NUCLEOTIDE SEQUENCE</scope>
</reference>